<reference evidence="1 2" key="1">
    <citation type="journal article" date="2019" name="Philos. Trans. R. Soc. Lond., B, Biol. Sci.">
        <title>Ant behaviour and brain gene expression of defending hosts depend on the ecological success of the intruding social parasite.</title>
        <authorList>
            <person name="Kaur R."/>
            <person name="Stoldt M."/>
            <person name="Jongepier E."/>
            <person name="Feldmeyer B."/>
            <person name="Menzel F."/>
            <person name="Bornberg-Bauer E."/>
            <person name="Foitzik S."/>
        </authorList>
    </citation>
    <scope>NUCLEOTIDE SEQUENCE [LARGE SCALE GENOMIC DNA]</scope>
    <source>
        <tissue evidence="1">Whole body</tissue>
    </source>
</reference>
<organism evidence="1 2">
    <name type="scientific">Temnothorax longispinosus</name>
    <dbReference type="NCBI Taxonomy" id="300112"/>
    <lineage>
        <taxon>Eukaryota</taxon>
        <taxon>Metazoa</taxon>
        <taxon>Ecdysozoa</taxon>
        <taxon>Arthropoda</taxon>
        <taxon>Hexapoda</taxon>
        <taxon>Insecta</taxon>
        <taxon>Pterygota</taxon>
        <taxon>Neoptera</taxon>
        <taxon>Endopterygota</taxon>
        <taxon>Hymenoptera</taxon>
        <taxon>Apocrita</taxon>
        <taxon>Aculeata</taxon>
        <taxon>Formicoidea</taxon>
        <taxon>Formicidae</taxon>
        <taxon>Myrmicinae</taxon>
        <taxon>Temnothorax</taxon>
    </lineage>
</organism>
<proteinExistence type="predicted"/>
<evidence type="ECO:0000313" key="2">
    <source>
        <dbReference type="Proteomes" id="UP000310200"/>
    </source>
</evidence>
<dbReference type="AlphaFoldDB" id="A0A4S2KY92"/>
<sequence>AFGILASRWRIFQKPLNNSLETVDSIIKATICLHNLLMDTTQYCAETYADRQSANGQIIDGEWRTIIDERTNFRSLSNCGSNNHARNASDIRNTFADYFINEGQVPWQELMI</sequence>
<comment type="caution">
    <text evidence="1">The sequence shown here is derived from an EMBL/GenBank/DDBJ whole genome shotgun (WGS) entry which is preliminary data.</text>
</comment>
<dbReference type="STRING" id="300112.A0A4S2KY92"/>
<dbReference type="Proteomes" id="UP000310200">
    <property type="component" value="Unassembled WGS sequence"/>
</dbReference>
<keyword evidence="2" id="KW-1185">Reference proteome</keyword>
<evidence type="ECO:0000313" key="1">
    <source>
        <dbReference type="EMBL" id="TGZ53077.1"/>
    </source>
</evidence>
<gene>
    <name evidence="1" type="ORF">DBV15_12944</name>
</gene>
<name>A0A4S2KY92_9HYME</name>
<evidence type="ECO:0008006" key="3">
    <source>
        <dbReference type="Google" id="ProtNLM"/>
    </source>
</evidence>
<feature type="non-terminal residue" evidence="1">
    <location>
        <position position="1"/>
    </location>
</feature>
<dbReference type="EMBL" id="QBLH01001125">
    <property type="protein sequence ID" value="TGZ53077.1"/>
    <property type="molecule type" value="Genomic_DNA"/>
</dbReference>
<protein>
    <recommendedName>
        <fullName evidence="3">DDE Tnp4 domain-containing protein</fullName>
    </recommendedName>
</protein>
<accession>A0A4S2KY92</accession>